<accession>A0A6A4WQ87</accession>
<evidence type="ECO:0000313" key="5">
    <source>
        <dbReference type="Proteomes" id="UP000440578"/>
    </source>
</evidence>
<dbReference type="Proteomes" id="UP000440578">
    <property type="component" value="Unassembled WGS sequence"/>
</dbReference>
<feature type="compositionally biased region" description="Basic and acidic residues" evidence="3">
    <location>
        <begin position="98"/>
        <end position="108"/>
    </location>
</feature>
<dbReference type="EMBL" id="VIIS01000449">
    <property type="protein sequence ID" value="KAF0308955.1"/>
    <property type="molecule type" value="Genomic_DNA"/>
</dbReference>
<keyword evidence="2" id="KW-0963">Cytoplasm</keyword>
<dbReference type="Pfam" id="PF10477">
    <property type="entry name" value="EIF4E-T"/>
    <property type="match status" value="1"/>
</dbReference>
<proteinExistence type="predicted"/>
<keyword evidence="5" id="KW-1185">Reference proteome</keyword>
<feature type="compositionally biased region" description="Basic and acidic residues" evidence="3">
    <location>
        <begin position="1"/>
        <end position="13"/>
    </location>
</feature>
<name>A0A6A4WQ87_AMPAM</name>
<dbReference type="PANTHER" id="PTHR12269">
    <property type="entry name" value="EUKARYOTIC TRANSLATION INITIATION FACTOR 4E TRANSPORTER"/>
    <property type="match status" value="1"/>
</dbReference>
<dbReference type="GO" id="GO:0003729">
    <property type="term" value="F:mRNA binding"/>
    <property type="evidence" value="ECO:0007669"/>
    <property type="project" value="TreeGrafter"/>
</dbReference>
<feature type="region of interest" description="Disordered" evidence="3">
    <location>
        <begin position="1"/>
        <end position="177"/>
    </location>
</feature>
<protein>
    <submittedName>
        <fullName evidence="4">Uncharacterized protein</fullName>
    </submittedName>
</protein>
<dbReference type="GO" id="GO:0017148">
    <property type="term" value="P:negative regulation of translation"/>
    <property type="evidence" value="ECO:0007669"/>
    <property type="project" value="TreeGrafter"/>
</dbReference>
<dbReference type="GO" id="GO:0005634">
    <property type="term" value="C:nucleus"/>
    <property type="evidence" value="ECO:0007669"/>
    <property type="project" value="TreeGrafter"/>
</dbReference>
<reference evidence="4 5" key="1">
    <citation type="submission" date="2019-07" db="EMBL/GenBank/DDBJ databases">
        <title>Draft genome assembly of a fouling barnacle, Amphibalanus amphitrite (Darwin, 1854): The first reference genome for Thecostraca.</title>
        <authorList>
            <person name="Kim W."/>
        </authorList>
    </citation>
    <scope>NUCLEOTIDE SEQUENCE [LARGE SCALE GENOMIC DNA]</scope>
    <source>
        <strain evidence="4">SNU_AA5</strain>
        <tissue evidence="4">Soma without cirri and trophi</tissue>
    </source>
</reference>
<dbReference type="PANTHER" id="PTHR12269:SF1">
    <property type="entry name" value="EUKARYOTIC TRANSLATION INITIATION FACTOR 4E TRANSPORTER"/>
    <property type="match status" value="1"/>
</dbReference>
<sequence>MEVSTEIHRELPTRRVGSGRIVSRDEGRCRPAAGGRWERLDVRLDKAEQRPERLDERRTDRERRGGFGRDWLAGSERPASSGFGREPGQGGSGRRRPERPERRSRADDQPEWFSAGPTSQNDMVELHGFGDEGGADPPTAAEPEHGPAECSAPTAQHKQEKVSSGPGGGGPFLDDPAIQSTIQHHGAPGAHLDLDAILRCDMDALPGPSAVGGAAASVGFSRWFRRQSPPAAAAAAPDQQPRSSLHHQLVGNIINDPALSARLTGHGKNVRLSFY</sequence>
<evidence type="ECO:0000256" key="3">
    <source>
        <dbReference type="SAM" id="MobiDB-lite"/>
    </source>
</evidence>
<comment type="subcellular location">
    <subcellularLocation>
        <location evidence="1">Cytoplasm</location>
    </subcellularLocation>
</comment>
<comment type="caution">
    <text evidence="4">The sequence shown here is derived from an EMBL/GenBank/DDBJ whole genome shotgun (WGS) entry which is preliminary data.</text>
</comment>
<dbReference type="AlphaFoldDB" id="A0A6A4WQ87"/>
<dbReference type="GO" id="GO:0036464">
    <property type="term" value="C:cytoplasmic ribonucleoprotein granule"/>
    <property type="evidence" value="ECO:0007669"/>
    <property type="project" value="UniProtKB-ARBA"/>
</dbReference>
<evidence type="ECO:0000313" key="4">
    <source>
        <dbReference type="EMBL" id="KAF0308955.1"/>
    </source>
</evidence>
<feature type="compositionally biased region" description="Basic and acidic residues" evidence="3">
    <location>
        <begin position="36"/>
        <end position="67"/>
    </location>
</feature>
<gene>
    <name evidence="4" type="ORF">FJT64_019882</name>
</gene>
<dbReference type="InterPro" id="IPR018862">
    <property type="entry name" value="eIF4E-T"/>
</dbReference>
<evidence type="ECO:0000256" key="2">
    <source>
        <dbReference type="ARBA" id="ARBA00022490"/>
    </source>
</evidence>
<evidence type="ECO:0000256" key="1">
    <source>
        <dbReference type="ARBA" id="ARBA00004496"/>
    </source>
</evidence>
<organism evidence="4 5">
    <name type="scientific">Amphibalanus amphitrite</name>
    <name type="common">Striped barnacle</name>
    <name type="synonym">Balanus amphitrite</name>
    <dbReference type="NCBI Taxonomy" id="1232801"/>
    <lineage>
        <taxon>Eukaryota</taxon>
        <taxon>Metazoa</taxon>
        <taxon>Ecdysozoa</taxon>
        <taxon>Arthropoda</taxon>
        <taxon>Crustacea</taxon>
        <taxon>Multicrustacea</taxon>
        <taxon>Cirripedia</taxon>
        <taxon>Thoracica</taxon>
        <taxon>Thoracicalcarea</taxon>
        <taxon>Balanomorpha</taxon>
        <taxon>Balanoidea</taxon>
        <taxon>Balanidae</taxon>
        <taxon>Amphibalaninae</taxon>
        <taxon>Amphibalanus</taxon>
    </lineage>
</organism>
<dbReference type="OrthoDB" id="6383068at2759"/>